<feature type="compositionally biased region" description="Low complexity" evidence="2">
    <location>
        <begin position="243"/>
        <end position="269"/>
    </location>
</feature>
<organism evidence="4 5">
    <name type="scientific">Rhizopus microsporus</name>
    <dbReference type="NCBI Taxonomy" id="58291"/>
    <lineage>
        <taxon>Eukaryota</taxon>
        <taxon>Fungi</taxon>
        <taxon>Fungi incertae sedis</taxon>
        <taxon>Mucoromycota</taxon>
        <taxon>Mucoromycotina</taxon>
        <taxon>Mucoromycetes</taxon>
        <taxon>Mucorales</taxon>
        <taxon>Mucorineae</taxon>
        <taxon>Rhizopodaceae</taxon>
        <taxon>Rhizopus</taxon>
    </lineage>
</organism>
<dbReference type="PROSITE" id="PS50030">
    <property type="entry name" value="UBA"/>
    <property type="match status" value="1"/>
</dbReference>
<sequence length="323" mass="36185">MTDQGSTYSVLQNVPVMVSPHYRLPKKIIIASELKPIPDDISQLTTYPFSTERQVLSYIEASRKNALEEEEALRAKRAQYEQEKINQQKLAARRIAPGFLDTDTRILKPEQKYNPTPEATVEEPQELNQTSSESNHEKFDYLRFEQGLAPADPWDAPENDFVALRSVLGSSPKANYSTPTSRTSPVTYTSYQQQQQQQQQPRPYPPKNEGAYWNFQNGTAMPYPQGLSPQSVPAIPPKLFTNSPLPSSSTSSPIISHPSSLKPLAHPTVSPTPPPIPPLPNPPYEHLIEELNNMGFTRAQAIDALEKNDHDLVKATNFLLDQA</sequence>
<dbReference type="AlphaFoldDB" id="A0A1X0S5Y0"/>
<dbReference type="SUPFAM" id="SSF46934">
    <property type="entry name" value="UBA-like"/>
    <property type="match status" value="1"/>
</dbReference>
<feature type="region of interest" description="Disordered" evidence="2">
    <location>
        <begin position="170"/>
        <end position="285"/>
    </location>
</feature>
<dbReference type="Proteomes" id="UP000242381">
    <property type="component" value="Unassembled WGS sequence"/>
</dbReference>
<dbReference type="SMART" id="SM00165">
    <property type="entry name" value="UBA"/>
    <property type="match status" value="1"/>
</dbReference>
<feature type="compositionally biased region" description="Polar residues" evidence="2">
    <location>
        <begin position="170"/>
        <end position="191"/>
    </location>
</feature>
<keyword evidence="1" id="KW-0175">Coiled coil</keyword>
<feature type="compositionally biased region" description="Pro residues" evidence="2">
    <location>
        <begin position="270"/>
        <end position="283"/>
    </location>
</feature>
<dbReference type="VEuPathDB" id="FungiDB:BCV72DRAFT_308265"/>
<dbReference type="Pfam" id="PF00627">
    <property type="entry name" value="UBA"/>
    <property type="match status" value="1"/>
</dbReference>
<accession>A0A1X0S5Y0</accession>
<protein>
    <recommendedName>
        <fullName evidence="3">UBA domain-containing protein</fullName>
    </recommendedName>
</protein>
<evidence type="ECO:0000313" key="4">
    <source>
        <dbReference type="EMBL" id="ORE19710.1"/>
    </source>
</evidence>
<feature type="coiled-coil region" evidence="1">
    <location>
        <begin position="59"/>
        <end position="90"/>
    </location>
</feature>
<evidence type="ECO:0000259" key="3">
    <source>
        <dbReference type="PROSITE" id="PS50030"/>
    </source>
</evidence>
<evidence type="ECO:0000313" key="5">
    <source>
        <dbReference type="Proteomes" id="UP000242381"/>
    </source>
</evidence>
<reference evidence="4 5" key="1">
    <citation type="journal article" date="2016" name="Proc. Natl. Acad. Sci. U.S.A.">
        <title>Lipid metabolic changes in an early divergent fungus govern the establishment of a mutualistic symbiosis with endobacteria.</title>
        <authorList>
            <person name="Lastovetsky O.A."/>
            <person name="Gaspar M.L."/>
            <person name="Mondo S.J."/>
            <person name="LaButti K.M."/>
            <person name="Sandor L."/>
            <person name="Grigoriev I.V."/>
            <person name="Henry S.A."/>
            <person name="Pawlowska T.E."/>
        </authorList>
    </citation>
    <scope>NUCLEOTIDE SEQUENCE [LARGE SCALE GENOMIC DNA]</scope>
    <source>
        <strain evidence="4 5">ATCC 11559</strain>
    </source>
</reference>
<feature type="region of interest" description="Disordered" evidence="2">
    <location>
        <begin position="109"/>
        <end position="136"/>
    </location>
</feature>
<dbReference type="InterPro" id="IPR009060">
    <property type="entry name" value="UBA-like_sf"/>
</dbReference>
<gene>
    <name evidence="4" type="ORF">BCV71DRAFT_289979</name>
</gene>
<name>A0A1X0S5Y0_RHIZD</name>
<evidence type="ECO:0000256" key="1">
    <source>
        <dbReference type="SAM" id="Coils"/>
    </source>
</evidence>
<evidence type="ECO:0000256" key="2">
    <source>
        <dbReference type="SAM" id="MobiDB-lite"/>
    </source>
</evidence>
<proteinExistence type="predicted"/>
<dbReference type="OMA" id="QREYKDE"/>
<dbReference type="Gene3D" id="1.10.8.10">
    <property type="entry name" value="DNA helicase RuvA subunit, C-terminal domain"/>
    <property type="match status" value="1"/>
</dbReference>
<dbReference type="EMBL" id="KV921305">
    <property type="protein sequence ID" value="ORE19710.1"/>
    <property type="molecule type" value="Genomic_DNA"/>
</dbReference>
<feature type="domain" description="UBA" evidence="3">
    <location>
        <begin position="282"/>
        <end position="322"/>
    </location>
</feature>
<dbReference type="InterPro" id="IPR015940">
    <property type="entry name" value="UBA"/>
</dbReference>